<dbReference type="Gene3D" id="1.10.3910.10">
    <property type="entry name" value="SP0561-like"/>
    <property type="match status" value="1"/>
</dbReference>
<proteinExistence type="predicted"/>
<reference evidence="2 3" key="1">
    <citation type="submission" date="2018-11" db="EMBL/GenBank/DDBJ databases">
        <title>Genomic Encyclopedia of Type Strains, Phase IV (KMG-IV): sequencing the most valuable type-strain genomes for metagenomic binning, comparative biology and taxonomic classification.</title>
        <authorList>
            <person name="Goeker M."/>
        </authorList>
    </citation>
    <scope>NUCLEOTIDE SEQUENCE [LARGE SCALE GENOMIC DNA]</scope>
    <source>
        <strain evidence="2 3">DSM 26537</strain>
    </source>
</reference>
<gene>
    <name evidence="2" type="ORF">EDD66_107129</name>
</gene>
<evidence type="ECO:0000259" key="1">
    <source>
        <dbReference type="Pfam" id="PF08984"/>
    </source>
</evidence>
<protein>
    <submittedName>
        <fullName evidence="2">Uncharacterized protein DUF1858</fullName>
    </submittedName>
</protein>
<dbReference type="EMBL" id="RJVG01000007">
    <property type="protein sequence ID" value="ROR27215.1"/>
    <property type="molecule type" value="Genomic_DNA"/>
</dbReference>
<feature type="domain" description="DUF1858" evidence="1">
    <location>
        <begin position="6"/>
        <end position="61"/>
    </location>
</feature>
<dbReference type="Proteomes" id="UP000273083">
    <property type="component" value="Unassembled WGS sequence"/>
</dbReference>
<accession>A0A3N1XKG7</accession>
<evidence type="ECO:0000313" key="3">
    <source>
        <dbReference type="Proteomes" id="UP000273083"/>
    </source>
</evidence>
<evidence type="ECO:0000313" key="2">
    <source>
        <dbReference type="EMBL" id="ROR27215.1"/>
    </source>
</evidence>
<dbReference type="InterPro" id="IPR038062">
    <property type="entry name" value="ScdA-like_N_sf"/>
</dbReference>
<name>A0A3N1XKG7_9FIRM</name>
<dbReference type="OrthoDB" id="9769774at2"/>
<keyword evidence="3" id="KW-1185">Reference proteome</keyword>
<dbReference type="InterPro" id="IPR015077">
    <property type="entry name" value="DUF1858"/>
</dbReference>
<comment type="caution">
    <text evidence="2">The sequence shown here is derived from an EMBL/GenBank/DDBJ whole genome shotgun (WGS) entry which is preliminary data.</text>
</comment>
<organism evidence="2 3">
    <name type="scientific">Mobilisporobacter senegalensis</name>
    <dbReference type="NCBI Taxonomy" id="1329262"/>
    <lineage>
        <taxon>Bacteria</taxon>
        <taxon>Bacillati</taxon>
        <taxon>Bacillota</taxon>
        <taxon>Clostridia</taxon>
        <taxon>Lachnospirales</taxon>
        <taxon>Lachnospiraceae</taxon>
        <taxon>Mobilisporobacter</taxon>
    </lineage>
</organism>
<dbReference type="RefSeq" id="WP_123609909.1">
    <property type="nucleotide sequence ID" value="NZ_RJVG01000007.1"/>
</dbReference>
<dbReference type="Pfam" id="PF08984">
    <property type="entry name" value="DUF1858"/>
    <property type="match status" value="1"/>
</dbReference>
<dbReference type="AlphaFoldDB" id="A0A3N1XKG7"/>
<sequence length="76" mass="8505">MSTKMIDLKKTVHDLCSKDQDLPMILAEIGFKDITKPGMLVTAGRFMTIPKGAIAKNIDIEVIKQELIKRGYTIVE</sequence>
<dbReference type="SUPFAM" id="SSF140683">
    <property type="entry name" value="SP0561-like"/>
    <property type="match status" value="1"/>
</dbReference>